<evidence type="ECO:0000313" key="2">
    <source>
        <dbReference type="Proteomes" id="UP000194931"/>
    </source>
</evidence>
<dbReference type="AlphaFoldDB" id="A0A252BTR6"/>
<gene>
    <name evidence="1" type="ORF">HK26_02695</name>
</gene>
<reference evidence="2" key="1">
    <citation type="submission" date="2014-06" db="EMBL/GenBank/DDBJ databases">
        <authorList>
            <person name="Winans N.J."/>
            <person name="Newell P.D."/>
            <person name="Douglas A.E."/>
        </authorList>
    </citation>
    <scope>NUCLEOTIDE SEQUENCE [LARGE SCALE GENOMIC DNA]</scope>
</reference>
<dbReference type="EMBL" id="JOPJ01000016">
    <property type="protein sequence ID" value="OUJ12334.1"/>
    <property type="molecule type" value="Genomic_DNA"/>
</dbReference>
<dbReference type="RefSeq" id="WP_086639344.1">
    <property type="nucleotide sequence ID" value="NZ_JOPJ01000016.1"/>
</dbReference>
<dbReference type="Proteomes" id="UP000194931">
    <property type="component" value="Unassembled WGS sequence"/>
</dbReference>
<sequence length="74" mass="7379">MSTAETIEGIAAASGAILGVVGEVVELAEKYGPEIYTTIIAAIEQSKSGTGPTDADIQAIIAKCVADNAAIQSA</sequence>
<accession>A0A252BTR6</accession>
<proteinExistence type="predicted"/>
<dbReference type="STRING" id="1236501.GCA_000613865_02822"/>
<name>A0A252BTR6_9PROT</name>
<comment type="caution">
    <text evidence="1">The sequence shown here is derived from an EMBL/GenBank/DDBJ whole genome shotgun (WGS) entry which is preliminary data.</text>
</comment>
<organism evidence="1 2">
    <name type="scientific">Acetobacter okinawensis</name>
    <dbReference type="NCBI Taxonomy" id="1076594"/>
    <lineage>
        <taxon>Bacteria</taxon>
        <taxon>Pseudomonadati</taxon>
        <taxon>Pseudomonadota</taxon>
        <taxon>Alphaproteobacteria</taxon>
        <taxon>Acetobacterales</taxon>
        <taxon>Acetobacteraceae</taxon>
        <taxon>Acetobacter</taxon>
    </lineage>
</organism>
<keyword evidence="2" id="KW-1185">Reference proteome</keyword>
<dbReference type="OrthoDB" id="7220077at2"/>
<protein>
    <submittedName>
        <fullName evidence="1">Uncharacterized protein</fullName>
    </submittedName>
</protein>
<evidence type="ECO:0000313" key="1">
    <source>
        <dbReference type="EMBL" id="OUJ12334.1"/>
    </source>
</evidence>